<feature type="compositionally biased region" description="Acidic residues" evidence="1">
    <location>
        <begin position="454"/>
        <end position="466"/>
    </location>
</feature>
<protein>
    <recommendedName>
        <fullName evidence="4">SAM domain-containing protein</fullName>
    </recommendedName>
</protein>
<sequence>MAGPGGDVRTMSPQETAQWCNSLALCGVKGRILRDLQEQIQKRQIDGLQFDGMLRTNTLTDLGIEELNARLALSIRRSWTTDFNGVTFITWAASQAHFQSRDEDPRRHKRDFFSQADGPDSEYSRASYGMPPRSRDKPWSPSMAHGVPPLRDPQLSMERVGRDPRLEDPGYLGMDHRVPSPYPGDRGMGYDDFYDRGAGQMPADRRAAWRGSPPRLDGMDPWGRGPQIQIPPSPPGSRDMYGGYHDPYDPGCPDDFYDQPPSHRRDEPGRFGYPDRGPAYSPEAFDERHERAMRRSPGNGNAWSGMGLDQALPKRGPVPNNVARLYDIPSGPVQKPRSPQAPQAYEENDYEPPQPAVPSKGGRANVRDPNAGEWGGLFGEEPALPPKRPQRRESREPEEVAQGTSPGMWRGDLFEEGRQKVPPMPRPGHHPHDNGGRASRPGPSAQDEGFQEMGECDDADDFDEQEVGFKEPAPAAARPAPRARRQTPPVDDGWGGQSLGDALAHKQATPSGGSTATGAGGSSSSSVRSGGQKSIPSGAGSADPGKSPEWIMNWVRSLPESHVPERTREHLADLIAESQMDGRFFSDYVQKVPPEVCAPKHAMKLKAAWSNVLKEAEVAEMAAACAVRPTQKGMLVAV</sequence>
<evidence type="ECO:0000256" key="1">
    <source>
        <dbReference type="SAM" id="MobiDB-lite"/>
    </source>
</evidence>
<gene>
    <name evidence="2" type="ORF">CCMP2556_LOCUS35177</name>
</gene>
<name>A0ABP0P692_9DINO</name>
<proteinExistence type="predicted"/>
<feature type="region of interest" description="Disordered" evidence="1">
    <location>
        <begin position="97"/>
        <end position="185"/>
    </location>
</feature>
<evidence type="ECO:0000313" key="2">
    <source>
        <dbReference type="EMBL" id="CAK9071550.1"/>
    </source>
</evidence>
<reference evidence="2 3" key="1">
    <citation type="submission" date="2024-02" db="EMBL/GenBank/DDBJ databases">
        <authorList>
            <person name="Chen Y."/>
            <person name="Shah S."/>
            <person name="Dougan E. K."/>
            <person name="Thang M."/>
            <person name="Chan C."/>
        </authorList>
    </citation>
    <scope>NUCLEOTIDE SEQUENCE [LARGE SCALE GENOMIC DNA]</scope>
</reference>
<feature type="compositionally biased region" description="Basic and acidic residues" evidence="1">
    <location>
        <begin position="159"/>
        <end position="178"/>
    </location>
</feature>
<organism evidence="2 3">
    <name type="scientific">Durusdinium trenchii</name>
    <dbReference type="NCBI Taxonomy" id="1381693"/>
    <lineage>
        <taxon>Eukaryota</taxon>
        <taxon>Sar</taxon>
        <taxon>Alveolata</taxon>
        <taxon>Dinophyceae</taxon>
        <taxon>Suessiales</taxon>
        <taxon>Symbiodiniaceae</taxon>
        <taxon>Durusdinium</taxon>
    </lineage>
</organism>
<dbReference type="EMBL" id="CAXAMN010022640">
    <property type="protein sequence ID" value="CAK9071550.1"/>
    <property type="molecule type" value="Genomic_DNA"/>
</dbReference>
<evidence type="ECO:0000313" key="3">
    <source>
        <dbReference type="Proteomes" id="UP001642484"/>
    </source>
</evidence>
<evidence type="ECO:0008006" key="4">
    <source>
        <dbReference type="Google" id="ProtNLM"/>
    </source>
</evidence>
<dbReference type="Proteomes" id="UP001642484">
    <property type="component" value="Unassembled WGS sequence"/>
</dbReference>
<feature type="compositionally biased region" description="Low complexity" evidence="1">
    <location>
        <begin position="508"/>
        <end position="531"/>
    </location>
</feature>
<comment type="caution">
    <text evidence="2">The sequence shown here is derived from an EMBL/GenBank/DDBJ whole genome shotgun (WGS) entry which is preliminary data.</text>
</comment>
<accession>A0ABP0P692</accession>
<feature type="region of interest" description="Disordered" evidence="1">
    <location>
        <begin position="204"/>
        <end position="546"/>
    </location>
</feature>
<keyword evidence="3" id="KW-1185">Reference proteome</keyword>